<dbReference type="EMBL" id="KN833687">
    <property type="protein sequence ID" value="KIK30233.1"/>
    <property type="molecule type" value="Genomic_DNA"/>
</dbReference>
<reference evidence="2" key="2">
    <citation type="submission" date="2015-01" db="EMBL/GenBank/DDBJ databases">
        <title>Evolutionary Origins and Diversification of the Mycorrhizal Mutualists.</title>
        <authorList>
            <consortium name="DOE Joint Genome Institute"/>
            <consortium name="Mycorrhizal Genomics Consortium"/>
            <person name="Kohler A."/>
            <person name="Kuo A."/>
            <person name="Nagy L.G."/>
            <person name="Floudas D."/>
            <person name="Copeland A."/>
            <person name="Barry K.W."/>
            <person name="Cichocki N."/>
            <person name="Veneault-Fourrey C."/>
            <person name="LaButti K."/>
            <person name="Lindquist E.A."/>
            <person name="Lipzen A."/>
            <person name="Lundell T."/>
            <person name="Morin E."/>
            <person name="Murat C."/>
            <person name="Riley R."/>
            <person name="Ohm R."/>
            <person name="Sun H."/>
            <person name="Tunlid A."/>
            <person name="Henrissat B."/>
            <person name="Grigoriev I.V."/>
            <person name="Hibbett D.S."/>
            <person name="Martin F."/>
        </authorList>
    </citation>
    <scope>NUCLEOTIDE SEQUENCE [LARGE SCALE GENOMIC DNA]</scope>
    <source>
        <strain evidence="2">441</strain>
    </source>
</reference>
<dbReference type="Proteomes" id="UP000054018">
    <property type="component" value="Unassembled WGS sequence"/>
</dbReference>
<gene>
    <name evidence="1" type="ORF">PISMIDRAFT_671387</name>
</gene>
<keyword evidence="2" id="KW-1185">Reference proteome</keyword>
<organism evidence="1 2">
    <name type="scientific">Pisolithus microcarpus 441</name>
    <dbReference type="NCBI Taxonomy" id="765257"/>
    <lineage>
        <taxon>Eukaryota</taxon>
        <taxon>Fungi</taxon>
        <taxon>Dikarya</taxon>
        <taxon>Basidiomycota</taxon>
        <taxon>Agaricomycotina</taxon>
        <taxon>Agaricomycetes</taxon>
        <taxon>Agaricomycetidae</taxon>
        <taxon>Boletales</taxon>
        <taxon>Sclerodermatineae</taxon>
        <taxon>Pisolithaceae</taxon>
        <taxon>Pisolithus</taxon>
    </lineage>
</organism>
<dbReference type="HOGENOM" id="CLU_2850578_0_0_1"/>
<accession>A0A0D0ADS3</accession>
<reference evidence="1 2" key="1">
    <citation type="submission" date="2014-04" db="EMBL/GenBank/DDBJ databases">
        <authorList>
            <consortium name="DOE Joint Genome Institute"/>
            <person name="Kuo A."/>
            <person name="Kohler A."/>
            <person name="Costa M.D."/>
            <person name="Nagy L.G."/>
            <person name="Floudas D."/>
            <person name="Copeland A."/>
            <person name="Barry K.W."/>
            <person name="Cichocki N."/>
            <person name="Veneault-Fourrey C."/>
            <person name="LaButti K."/>
            <person name="Lindquist E.A."/>
            <person name="Lipzen A."/>
            <person name="Lundell T."/>
            <person name="Morin E."/>
            <person name="Murat C."/>
            <person name="Sun H."/>
            <person name="Tunlid A."/>
            <person name="Henrissat B."/>
            <person name="Grigoriev I.V."/>
            <person name="Hibbett D.S."/>
            <person name="Martin F."/>
            <person name="Nordberg H.P."/>
            <person name="Cantor M.N."/>
            <person name="Hua S.X."/>
        </authorList>
    </citation>
    <scope>NUCLEOTIDE SEQUENCE [LARGE SCALE GENOMIC DNA]</scope>
    <source>
        <strain evidence="1 2">441</strain>
    </source>
</reference>
<evidence type="ECO:0000313" key="1">
    <source>
        <dbReference type="EMBL" id="KIK30233.1"/>
    </source>
</evidence>
<name>A0A0D0ADS3_9AGAM</name>
<protein>
    <submittedName>
        <fullName evidence="1">Unplaced genomic scaffold scaffold_3, whole genome shotgun sequence</fullName>
    </submittedName>
</protein>
<proteinExistence type="predicted"/>
<dbReference type="AlphaFoldDB" id="A0A0D0ADS3"/>
<sequence length="65" mass="7689">MAYMPSTDACQNLQRRYARIRLHSQQRWCAGTALRDARGCNKRPIYMLNNTTRTFKYQPRPGVVR</sequence>
<evidence type="ECO:0000313" key="2">
    <source>
        <dbReference type="Proteomes" id="UP000054018"/>
    </source>
</evidence>